<comment type="caution">
    <text evidence="1">The sequence shown here is derived from an EMBL/GenBank/DDBJ whole genome shotgun (WGS) entry which is preliminary data.</text>
</comment>
<reference evidence="2" key="2">
    <citation type="submission" date="2016-01" db="EMBL/GenBank/DDBJ databases">
        <title>Diatom-associated endosymboitic cyanobacterium lacks core nitrogen metabolism enzymes.</title>
        <authorList>
            <person name="Hilton J.A."/>
            <person name="Foster R.A."/>
            <person name="Tripp H.J."/>
            <person name="Carter B.J."/>
            <person name="Zehr J.P."/>
            <person name="Villareal T.A."/>
        </authorList>
    </citation>
    <scope>NUCLEOTIDE SEQUENCE [LARGE SCALE GENOMIC DNA]</scope>
    <source>
        <strain evidence="2">HH01</strain>
    </source>
</reference>
<dbReference type="CDD" id="cd07516">
    <property type="entry name" value="HAD_Pase"/>
    <property type="match status" value="1"/>
</dbReference>
<gene>
    <name evidence="1" type="ORF">RINTHH_11890</name>
</gene>
<proteinExistence type="predicted"/>
<reference evidence="1 2" key="1">
    <citation type="submission" date="2012-05" db="EMBL/GenBank/DDBJ databases">
        <authorList>
            <person name="Hilton J."/>
        </authorList>
    </citation>
    <scope>NUCLEOTIDE SEQUENCE [LARGE SCALE GENOMIC DNA]</scope>
    <source>
        <strain evidence="1 2">HH01</strain>
    </source>
</reference>
<keyword evidence="2" id="KW-1185">Reference proteome</keyword>
<organism evidence="1 2">
    <name type="scientific">Richelia intracellularis HH01</name>
    <dbReference type="NCBI Taxonomy" id="1165094"/>
    <lineage>
        <taxon>Bacteria</taxon>
        <taxon>Bacillati</taxon>
        <taxon>Cyanobacteriota</taxon>
        <taxon>Cyanophyceae</taxon>
        <taxon>Nostocales</taxon>
        <taxon>Nostocaceae</taxon>
        <taxon>Richelia</taxon>
    </lineage>
</organism>
<dbReference type="RefSeq" id="WP_008233762.1">
    <property type="nucleotide sequence ID" value="NZ_CAIY01000044.1"/>
</dbReference>
<evidence type="ECO:0008006" key="3">
    <source>
        <dbReference type="Google" id="ProtNLM"/>
    </source>
</evidence>
<dbReference type="SFLD" id="SFLDG01140">
    <property type="entry name" value="C2.B:_Phosphomannomutase_and_P"/>
    <property type="match status" value="1"/>
</dbReference>
<dbReference type="OrthoDB" id="9781413at2"/>
<dbReference type="InterPro" id="IPR000150">
    <property type="entry name" value="Cof"/>
</dbReference>
<dbReference type="InterPro" id="IPR036412">
    <property type="entry name" value="HAD-like_sf"/>
</dbReference>
<dbReference type="InterPro" id="IPR006379">
    <property type="entry name" value="HAD-SF_hydro_IIB"/>
</dbReference>
<dbReference type="InterPro" id="IPR023214">
    <property type="entry name" value="HAD_sf"/>
</dbReference>
<dbReference type="GO" id="GO:0016791">
    <property type="term" value="F:phosphatase activity"/>
    <property type="evidence" value="ECO:0007669"/>
    <property type="project" value="TreeGrafter"/>
</dbReference>
<dbReference type="SUPFAM" id="SSF56784">
    <property type="entry name" value="HAD-like"/>
    <property type="match status" value="1"/>
</dbReference>
<accession>M1WSA9</accession>
<dbReference type="NCBIfam" id="TIGR01484">
    <property type="entry name" value="HAD-SF-IIB"/>
    <property type="match status" value="1"/>
</dbReference>
<dbReference type="PANTHER" id="PTHR10000">
    <property type="entry name" value="PHOSPHOSERINE PHOSPHATASE"/>
    <property type="match status" value="1"/>
</dbReference>
<dbReference type="Gene3D" id="3.40.50.1000">
    <property type="entry name" value="HAD superfamily/HAD-like"/>
    <property type="match status" value="1"/>
</dbReference>
<dbReference type="AlphaFoldDB" id="M1WSA9"/>
<dbReference type="SFLD" id="SFLDS00003">
    <property type="entry name" value="Haloacid_Dehalogenase"/>
    <property type="match status" value="1"/>
</dbReference>
<dbReference type="Pfam" id="PF08282">
    <property type="entry name" value="Hydrolase_3"/>
    <property type="match status" value="1"/>
</dbReference>
<dbReference type="Proteomes" id="UP000053051">
    <property type="component" value="Unassembled WGS sequence"/>
</dbReference>
<dbReference type="EMBL" id="CAIY01000044">
    <property type="protein sequence ID" value="CCH67344.1"/>
    <property type="molecule type" value="Genomic_DNA"/>
</dbReference>
<name>M1WSA9_9NOST</name>
<dbReference type="PANTHER" id="PTHR10000:SF8">
    <property type="entry name" value="HAD SUPERFAMILY HYDROLASE-LIKE, TYPE 3"/>
    <property type="match status" value="1"/>
</dbReference>
<sequence length="290" mass="32408">MQDTAITANTKIPNPDIKLLVVDIDGTIVGDDNSVRKIVKQAIDRARSKGIRTAIATGRMYCSALQFYKEVISDLPIIAYQGAWIQEPITNVNHRHLVVPRLITEKLLEYFEQPKLRDILSVHFYINDKLYVRELSQDTKAYAQRSGVKPIPVGDLRKTLDNEPTKILALCKDHNIINQLMQNIRYQYNPNQLYLTKSLPTFLEAAHPQVNKGTAVKYLAEEILGLLSCNVMTIGDNFNDLEMIEYAGIGVAMSDAPAPVKAAAQWVAPSFKEDGVAVAINRFLLGNSRG</sequence>
<dbReference type="GO" id="GO:0005829">
    <property type="term" value="C:cytosol"/>
    <property type="evidence" value="ECO:0007669"/>
    <property type="project" value="TreeGrafter"/>
</dbReference>
<dbReference type="NCBIfam" id="TIGR00099">
    <property type="entry name" value="Cof-subfamily"/>
    <property type="match status" value="1"/>
</dbReference>
<dbReference type="Gene3D" id="3.30.1240.10">
    <property type="match status" value="1"/>
</dbReference>
<protein>
    <recommendedName>
        <fullName evidence="3">Hydrolase (HAD superfamily)</fullName>
    </recommendedName>
</protein>
<dbReference type="PROSITE" id="PS01229">
    <property type="entry name" value="COF_2"/>
    <property type="match status" value="1"/>
</dbReference>
<evidence type="ECO:0000313" key="2">
    <source>
        <dbReference type="Proteomes" id="UP000053051"/>
    </source>
</evidence>
<evidence type="ECO:0000313" key="1">
    <source>
        <dbReference type="EMBL" id="CCH67344.1"/>
    </source>
</evidence>
<dbReference type="STRING" id="1165094.RINTHH_11890"/>
<dbReference type="GO" id="GO:0000287">
    <property type="term" value="F:magnesium ion binding"/>
    <property type="evidence" value="ECO:0007669"/>
    <property type="project" value="TreeGrafter"/>
</dbReference>